<dbReference type="InterPro" id="IPR001345">
    <property type="entry name" value="PG/BPGM_mutase_AS"/>
</dbReference>
<dbReference type="InterPro" id="IPR013078">
    <property type="entry name" value="His_Pase_superF_clade-1"/>
</dbReference>
<accession>A0ABW1VFU6</accession>
<sequence length="196" mass="21216">MTTFGIVRHGQTDWNLHKRIQGSTDIPLNDDGRRQAIETGASLRDGHWDAIVASPLSRASETALIIAHELGLPEPELIPDLAERRHGEIEGLSDAERALRFPDDASVPGLETRQEVLDRVLPVLERVAGRHPGGRVLIVSHGGVISALVRHATDGDLETGGRMIANGSVQRFRWGAGGLHLIECRLDADEDTVATG</sequence>
<proteinExistence type="predicted"/>
<dbReference type="InterPro" id="IPR029033">
    <property type="entry name" value="His_PPase_superfam"/>
</dbReference>
<dbReference type="Proteomes" id="UP001596306">
    <property type="component" value="Unassembled WGS sequence"/>
</dbReference>
<evidence type="ECO:0000313" key="2">
    <source>
        <dbReference type="Proteomes" id="UP001596306"/>
    </source>
</evidence>
<dbReference type="PANTHER" id="PTHR48100">
    <property type="entry name" value="BROAD-SPECIFICITY PHOSPHATASE YOR283W-RELATED"/>
    <property type="match status" value="1"/>
</dbReference>
<dbReference type="SUPFAM" id="SSF53254">
    <property type="entry name" value="Phosphoglycerate mutase-like"/>
    <property type="match status" value="1"/>
</dbReference>
<dbReference type="InterPro" id="IPR050275">
    <property type="entry name" value="PGM_Phosphatase"/>
</dbReference>
<name>A0ABW1VFU6_9MICO</name>
<keyword evidence="1" id="KW-0378">Hydrolase</keyword>
<evidence type="ECO:0000313" key="1">
    <source>
        <dbReference type="EMBL" id="MFC6355584.1"/>
    </source>
</evidence>
<reference evidence="2" key="1">
    <citation type="journal article" date="2019" name="Int. J. Syst. Evol. Microbiol.">
        <title>The Global Catalogue of Microorganisms (GCM) 10K type strain sequencing project: providing services to taxonomists for standard genome sequencing and annotation.</title>
        <authorList>
            <consortium name="The Broad Institute Genomics Platform"/>
            <consortium name="The Broad Institute Genome Sequencing Center for Infectious Disease"/>
            <person name="Wu L."/>
            <person name="Ma J."/>
        </authorList>
    </citation>
    <scope>NUCLEOTIDE SEQUENCE [LARGE SCALE GENOMIC DNA]</scope>
    <source>
        <strain evidence="2">CCUG 43304</strain>
    </source>
</reference>
<dbReference type="EC" id="3.1.3.-" evidence="1"/>
<dbReference type="PROSITE" id="PS00175">
    <property type="entry name" value="PG_MUTASE"/>
    <property type="match status" value="1"/>
</dbReference>
<dbReference type="CDD" id="cd07067">
    <property type="entry name" value="HP_PGM_like"/>
    <property type="match status" value="1"/>
</dbReference>
<dbReference type="Pfam" id="PF00300">
    <property type="entry name" value="His_Phos_1"/>
    <property type="match status" value="1"/>
</dbReference>
<dbReference type="EMBL" id="JBHSTP010000001">
    <property type="protein sequence ID" value="MFC6355584.1"/>
    <property type="molecule type" value="Genomic_DNA"/>
</dbReference>
<protein>
    <submittedName>
        <fullName evidence="1">Histidine phosphatase family protein</fullName>
        <ecNumber evidence="1">3.1.3.-</ecNumber>
    </submittedName>
</protein>
<dbReference type="SMART" id="SM00855">
    <property type="entry name" value="PGAM"/>
    <property type="match status" value="1"/>
</dbReference>
<dbReference type="Gene3D" id="3.40.50.1240">
    <property type="entry name" value="Phosphoglycerate mutase-like"/>
    <property type="match status" value="1"/>
</dbReference>
<dbReference type="PANTHER" id="PTHR48100:SF59">
    <property type="entry name" value="ADENOSYLCOBALAMIN_ALPHA-RIBAZOLE PHOSPHATASE"/>
    <property type="match status" value="1"/>
</dbReference>
<keyword evidence="2" id="KW-1185">Reference proteome</keyword>
<dbReference type="RefSeq" id="WP_386728610.1">
    <property type="nucleotide sequence ID" value="NZ_JBHSTP010000001.1"/>
</dbReference>
<organism evidence="1 2">
    <name type="scientific">Luethyella okanaganae</name>
    <dbReference type="NCBI Taxonomy" id="69372"/>
    <lineage>
        <taxon>Bacteria</taxon>
        <taxon>Bacillati</taxon>
        <taxon>Actinomycetota</taxon>
        <taxon>Actinomycetes</taxon>
        <taxon>Micrococcales</taxon>
        <taxon>Microbacteriaceae</taxon>
        <taxon>Luethyella</taxon>
    </lineage>
</organism>
<comment type="caution">
    <text evidence="1">The sequence shown here is derived from an EMBL/GenBank/DDBJ whole genome shotgun (WGS) entry which is preliminary data.</text>
</comment>
<dbReference type="GO" id="GO:0016787">
    <property type="term" value="F:hydrolase activity"/>
    <property type="evidence" value="ECO:0007669"/>
    <property type="project" value="UniProtKB-KW"/>
</dbReference>
<gene>
    <name evidence="1" type="ORF">ACFQB0_05630</name>
</gene>